<evidence type="ECO:0000313" key="10">
    <source>
        <dbReference type="EMBL" id="KPE49651.1"/>
    </source>
</evidence>
<evidence type="ECO:0000256" key="7">
    <source>
        <dbReference type="ARBA" id="ARBA00022840"/>
    </source>
</evidence>
<keyword evidence="7" id="KW-0067">ATP-binding</keyword>
<feature type="domain" description="Histidine kinase" evidence="9">
    <location>
        <begin position="609"/>
        <end position="828"/>
    </location>
</feature>
<keyword evidence="3" id="KW-0597">Phosphoprotein</keyword>
<dbReference type="AlphaFoldDB" id="A0A0N0IUH7"/>
<keyword evidence="4" id="KW-0808">Transferase</keyword>
<evidence type="ECO:0000256" key="1">
    <source>
        <dbReference type="ARBA" id="ARBA00000085"/>
    </source>
</evidence>
<dbReference type="SUPFAM" id="SSF55874">
    <property type="entry name" value="ATPase domain of HSP90 chaperone/DNA topoisomerase II/histidine kinase"/>
    <property type="match status" value="2"/>
</dbReference>
<dbReference type="Pfam" id="PF13589">
    <property type="entry name" value="HATPase_c_3"/>
    <property type="match status" value="1"/>
</dbReference>
<evidence type="ECO:0000313" key="11">
    <source>
        <dbReference type="Proteomes" id="UP000037953"/>
    </source>
</evidence>
<evidence type="ECO:0000256" key="4">
    <source>
        <dbReference type="ARBA" id="ARBA00022679"/>
    </source>
</evidence>
<dbReference type="Proteomes" id="UP000037953">
    <property type="component" value="Unassembled WGS sequence"/>
</dbReference>
<dbReference type="EMBL" id="LJOD01000016">
    <property type="protein sequence ID" value="KPE49651.1"/>
    <property type="molecule type" value="Genomic_DNA"/>
</dbReference>
<dbReference type="PRINTS" id="PR00344">
    <property type="entry name" value="BCTRLSENSOR"/>
</dbReference>
<comment type="caution">
    <text evidence="10">The sequence shown here is derived from an EMBL/GenBank/DDBJ whole genome shotgun (WGS) entry which is preliminary data.</text>
</comment>
<evidence type="ECO:0000256" key="3">
    <source>
        <dbReference type="ARBA" id="ARBA00022553"/>
    </source>
</evidence>
<dbReference type="CDD" id="cd00075">
    <property type="entry name" value="HATPase"/>
    <property type="match status" value="1"/>
</dbReference>
<evidence type="ECO:0000256" key="5">
    <source>
        <dbReference type="ARBA" id="ARBA00022741"/>
    </source>
</evidence>
<reference evidence="11" key="2">
    <citation type="submission" date="2015-09" db="EMBL/GenBank/DDBJ databases">
        <title>Draft genome sequence of a multidrug-resistant Chryseobacterium indologenes isolate from Malaysia.</title>
        <authorList>
            <person name="Yu C.Y."/>
            <person name="Ang G.Y."/>
            <person name="Chan K.-G."/>
        </authorList>
    </citation>
    <scope>NUCLEOTIDE SEQUENCE [LARGE SCALE GENOMIC DNA]</scope>
    <source>
        <strain evidence="11">CI_885</strain>
    </source>
</reference>
<evidence type="ECO:0000256" key="8">
    <source>
        <dbReference type="ARBA" id="ARBA00023012"/>
    </source>
</evidence>
<dbReference type="InterPro" id="IPR005467">
    <property type="entry name" value="His_kinase_dom"/>
</dbReference>
<keyword evidence="8" id="KW-0902">Two-component regulatory system</keyword>
<protein>
    <recommendedName>
        <fullName evidence="2">histidine kinase</fullName>
        <ecNumber evidence="2">2.7.13.3</ecNumber>
    </recommendedName>
</protein>
<dbReference type="Pfam" id="PF02518">
    <property type="entry name" value="HATPase_c"/>
    <property type="match status" value="1"/>
</dbReference>
<dbReference type="Gene3D" id="3.30.565.10">
    <property type="entry name" value="Histidine kinase-like ATPase, C-terminal domain"/>
    <property type="match status" value="2"/>
</dbReference>
<dbReference type="GO" id="GO:0004673">
    <property type="term" value="F:protein histidine kinase activity"/>
    <property type="evidence" value="ECO:0007669"/>
    <property type="project" value="UniProtKB-EC"/>
</dbReference>
<evidence type="ECO:0000259" key="9">
    <source>
        <dbReference type="PROSITE" id="PS50109"/>
    </source>
</evidence>
<organism evidence="10 11">
    <name type="scientific">Chryseobacterium indologenes</name>
    <name type="common">Flavobacterium indologenes</name>
    <dbReference type="NCBI Taxonomy" id="253"/>
    <lineage>
        <taxon>Bacteria</taxon>
        <taxon>Pseudomonadati</taxon>
        <taxon>Bacteroidota</taxon>
        <taxon>Flavobacteriia</taxon>
        <taxon>Flavobacteriales</taxon>
        <taxon>Weeksellaceae</taxon>
        <taxon>Chryseobacterium group</taxon>
        <taxon>Chryseobacterium</taxon>
    </lineage>
</organism>
<dbReference type="GO" id="GO:0005524">
    <property type="term" value="F:ATP binding"/>
    <property type="evidence" value="ECO:0007669"/>
    <property type="project" value="UniProtKB-KW"/>
</dbReference>
<reference evidence="10 11" key="1">
    <citation type="journal article" date="2015" name="Genom Data">
        <title>Draft genome sequence of a multidrug-resistant Chryseobacterium indologenes isolate from Malaysia.</title>
        <authorList>
            <person name="Yu C.Y."/>
            <person name="Ang G.Y."/>
            <person name="Cheng H.J."/>
            <person name="Cheong Y.M."/>
            <person name="Yin W.F."/>
            <person name="Chan K.G."/>
        </authorList>
    </citation>
    <scope>NUCLEOTIDE SEQUENCE [LARGE SCALE GENOMIC DNA]</scope>
    <source>
        <strain evidence="10 11">CI_885</strain>
    </source>
</reference>
<dbReference type="EC" id="2.7.13.3" evidence="2"/>
<dbReference type="OrthoDB" id="9816482at2"/>
<dbReference type="RefSeq" id="WP_062702402.1">
    <property type="nucleotide sequence ID" value="NZ_LJOD01000016.1"/>
</dbReference>
<comment type="catalytic activity">
    <reaction evidence="1">
        <text>ATP + protein L-histidine = ADP + protein N-phospho-L-histidine.</text>
        <dbReference type="EC" id="2.7.13.3"/>
    </reaction>
</comment>
<proteinExistence type="predicted"/>
<gene>
    <name evidence="10" type="ORF">AOB46_19220</name>
</gene>
<name>A0A0N0IUH7_CHRID</name>
<dbReference type="SMART" id="SM00387">
    <property type="entry name" value="HATPase_c"/>
    <property type="match status" value="1"/>
</dbReference>
<dbReference type="PROSITE" id="PS50109">
    <property type="entry name" value="HIS_KIN"/>
    <property type="match status" value="1"/>
</dbReference>
<dbReference type="PANTHER" id="PTHR43065:SF10">
    <property type="entry name" value="PEROXIDE STRESS-ACTIVATED HISTIDINE KINASE MAK3"/>
    <property type="match status" value="1"/>
</dbReference>
<keyword evidence="5" id="KW-0547">Nucleotide-binding</keyword>
<sequence length="830" mass="95946">MAKKEYHFDITPHIVKQLGEQLVPDEVTALLELIKNSYDADASYVSIEINTSGQYLKESLSYPNHKGFIIVEDDGFGMSEETILKSWLVISYSAKRDFKAKGKRTPQGRTPLGDKGLGRLSTQRLANICEIYTNENINIGTHLAFNWKDFETEERLSKVNIYANNFAPKKPHGTKLILSNINFPDVWQGDSLDRFKGQVSQLISPYKENRPFEVYLSINGINVDLEKSNEEIRDLAISRFTFEFDGEFLSIKGKTKLSKFRGNTLERKDDFNNFMILDNGKKFSEYLLSKYDDIVLSDEEKYYLKIEHCYSFKTDIPKLDTIIELDDNEEKIVKANPGKFEGLIDEFNFDELAKNETDTNDIFGQRSNYKIFTQNQVGIKIFRNGFAVLPYGINGQDWLRLSESQTKTSFYDIRPSNVIGYFAIDEEKNKYLKEKTDRQGFISNPYSNNFFLLANFIKDQINIYHRKIRRSYDDFLREYKIENNGIKTVNQSFQELTSLSKSTDEIIIDTEDAKIVLDNTVQEHAIIVDEVENNPIFSSDENKEDYKRAKILLEKLKKIQDVFNKLQNIVNKTKKLNEVIDILEPKIKVLEEQLDNFSELASLGLTTESVSHEFASISDKLAEKASFYTSKLQSNKLTNSDIYVLMEYINSTVNGLKIQLKHLDPALKYNRERKDNILLSHLFNEEKEYYASRFAKNNIELQINSIVDFKVKINRGKLIQIVDNLLNNSEFWLIEKKLDNPDFNPVINIKIEKPWIYISDNGNGITPAIENQIFEPFVTTKPKGRGRGLGLFIVQQLLDSSGCTIALEPEKNELKRKYIFAINLSNIIEN</sequence>
<dbReference type="InterPro" id="IPR036890">
    <property type="entry name" value="HATPase_C_sf"/>
</dbReference>
<dbReference type="InterPro" id="IPR003594">
    <property type="entry name" value="HATPase_dom"/>
</dbReference>
<dbReference type="PATRIC" id="fig|253.9.peg.1809"/>
<evidence type="ECO:0000256" key="2">
    <source>
        <dbReference type="ARBA" id="ARBA00012438"/>
    </source>
</evidence>
<keyword evidence="6" id="KW-0418">Kinase</keyword>
<evidence type="ECO:0000256" key="6">
    <source>
        <dbReference type="ARBA" id="ARBA00022777"/>
    </source>
</evidence>
<dbReference type="PANTHER" id="PTHR43065">
    <property type="entry name" value="SENSOR HISTIDINE KINASE"/>
    <property type="match status" value="1"/>
</dbReference>
<dbReference type="InterPro" id="IPR004358">
    <property type="entry name" value="Sig_transdc_His_kin-like_C"/>
</dbReference>
<accession>A0A0N0IUH7</accession>
<dbReference type="GO" id="GO:0000160">
    <property type="term" value="P:phosphorelay signal transduction system"/>
    <property type="evidence" value="ECO:0007669"/>
    <property type="project" value="UniProtKB-KW"/>
</dbReference>